<evidence type="ECO:0000313" key="3">
    <source>
        <dbReference type="Proteomes" id="UP000574390"/>
    </source>
</evidence>
<evidence type="ECO:0000256" key="1">
    <source>
        <dbReference type="SAM" id="MobiDB-lite"/>
    </source>
</evidence>
<comment type="caution">
    <text evidence="2">The sequence shown here is derived from an EMBL/GenBank/DDBJ whole genome shotgun (WGS) entry which is preliminary data.</text>
</comment>
<protein>
    <submittedName>
        <fullName evidence="2">Uncharacterized protein</fullName>
    </submittedName>
</protein>
<feature type="non-terminal residue" evidence="2">
    <location>
        <position position="1"/>
    </location>
</feature>
<accession>A0A7J6QID1</accession>
<reference evidence="2 3" key="1">
    <citation type="submission" date="2020-04" db="EMBL/GenBank/DDBJ databases">
        <title>Perkinsus olseni comparative genomics.</title>
        <authorList>
            <person name="Bogema D.R."/>
        </authorList>
    </citation>
    <scope>NUCLEOTIDE SEQUENCE [LARGE SCALE GENOMIC DNA]</scope>
    <source>
        <strain evidence="2">ATCC PRA-205</strain>
    </source>
</reference>
<feature type="region of interest" description="Disordered" evidence="1">
    <location>
        <begin position="1"/>
        <end position="93"/>
    </location>
</feature>
<sequence length="115" mass="12079">AEGPAFDGKTEVKTEACDDDADGNMAEVDHIPPRVQDIPDTDKEIEEVWGVDEEASSSSAADGGEGGEENDSTAITAGGEGAWDRQPTADEFDKMVSSIINGEEISLSSSACQRE</sequence>
<dbReference type="EMBL" id="JABANM010029359">
    <property type="protein sequence ID" value="KAF4708125.1"/>
    <property type="molecule type" value="Genomic_DNA"/>
</dbReference>
<dbReference type="Proteomes" id="UP000574390">
    <property type="component" value="Unassembled WGS sequence"/>
</dbReference>
<name>A0A7J6QID1_PEROL</name>
<gene>
    <name evidence="2" type="ORF">FOZ62_000213</name>
</gene>
<dbReference type="AlphaFoldDB" id="A0A7J6QID1"/>
<evidence type="ECO:0000313" key="2">
    <source>
        <dbReference type="EMBL" id="KAF4708125.1"/>
    </source>
</evidence>
<proteinExistence type="predicted"/>
<organism evidence="2 3">
    <name type="scientific">Perkinsus olseni</name>
    <name type="common">Perkinsus atlanticus</name>
    <dbReference type="NCBI Taxonomy" id="32597"/>
    <lineage>
        <taxon>Eukaryota</taxon>
        <taxon>Sar</taxon>
        <taxon>Alveolata</taxon>
        <taxon>Perkinsozoa</taxon>
        <taxon>Perkinsea</taxon>
        <taxon>Perkinsida</taxon>
        <taxon>Perkinsidae</taxon>
        <taxon>Perkinsus</taxon>
    </lineage>
</organism>
<feature type="compositionally biased region" description="Acidic residues" evidence="1">
    <location>
        <begin position="43"/>
        <end position="55"/>
    </location>
</feature>